<name>A0A6B2NQD1_9RHOB</name>
<dbReference type="PANTHER" id="PTHR40036:SF1">
    <property type="entry name" value="MACROCIN O-METHYLTRANSFERASE"/>
    <property type="match status" value="1"/>
</dbReference>
<dbReference type="Gene3D" id="3.40.50.150">
    <property type="entry name" value="Vaccinia Virus protein VP39"/>
    <property type="match status" value="1"/>
</dbReference>
<dbReference type="InterPro" id="IPR029063">
    <property type="entry name" value="SAM-dependent_MTases_sf"/>
</dbReference>
<dbReference type="SUPFAM" id="SSF53335">
    <property type="entry name" value="S-adenosyl-L-methionine-dependent methyltransferases"/>
    <property type="match status" value="1"/>
</dbReference>
<dbReference type="PANTHER" id="PTHR40036">
    <property type="entry name" value="MACROCIN O-METHYLTRANSFERASE"/>
    <property type="match status" value="1"/>
</dbReference>
<dbReference type="Pfam" id="PF05711">
    <property type="entry name" value="TylF"/>
    <property type="match status" value="1"/>
</dbReference>
<organism evidence="1">
    <name type="scientific">Ruegeria sp. PrR005</name>
    <dbReference type="NCBI Taxonomy" id="2706882"/>
    <lineage>
        <taxon>Bacteria</taxon>
        <taxon>Pseudomonadati</taxon>
        <taxon>Pseudomonadota</taxon>
        <taxon>Alphaproteobacteria</taxon>
        <taxon>Rhodobacterales</taxon>
        <taxon>Roseobacteraceae</taxon>
        <taxon>Ruegeria</taxon>
    </lineage>
</organism>
<keyword evidence="1" id="KW-0489">Methyltransferase</keyword>
<protein>
    <submittedName>
        <fullName evidence="1">Methyltransferase</fullName>
    </submittedName>
</protein>
<dbReference type="InterPro" id="IPR008884">
    <property type="entry name" value="TylF_MeTrfase"/>
</dbReference>
<reference evidence="1" key="1">
    <citation type="submission" date="2020-02" db="EMBL/GenBank/DDBJ databases">
        <title>Delineation of the pyrene-degrading pathway in Roseobacter clade bacteria by genomic analysis.</title>
        <authorList>
            <person name="Zhou H."/>
            <person name="Wang H."/>
        </authorList>
    </citation>
    <scope>NUCLEOTIDE SEQUENCE</scope>
    <source>
        <strain evidence="1">PrR005</strain>
    </source>
</reference>
<gene>
    <name evidence="1" type="ORF">G0P99_15315</name>
</gene>
<dbReference type="GO" id="GO:0008168">
    <property type="term" value="F:methyltransferase activity"/>
    <property type="evidence" value="ECO:0007669"/>
    <property type="project" value="UniProtKB-KW"/>
</dbReference>
<comment type="caution">
    <text evidence="1">The sequence shown here is derived from an EMBL/GenBank/DDBJ whole genome shotgun (WGS) entry which is preliminary data.</text>
</comment>
<evidence type="ECO:0000313" key="1">
    <source>
        <dbReference type="EMBL" id="NDW46332.1"/>
    </source>
</evidence>
<dbReference type="EMBL" id="JAAGOX010000026">
    <property type="protein sequence ID" value="NDW46332.1"/>
    <property type="molecule type" value="Genomic_DNA"/>
</dbReference>
<accession>A0A6B2NQD1</accession>
<sequence>MRQGFQAKDVGRVFYGKLQGENADRFRAALKTLQEVFGPIYASDNLIGLQRAGGFREDKKFVETLRRNAETQQELSIAWRLHTLLWAAQNVLHLPGDFVECGVWKGFSFAFLTDYLEFSKIDKTLYLYDTYQGIPEAMNSEKRSNRVYEQDIANDPDAILKVVQRRFANVPNTRIVQGMVPDSFAQACPEQISLLHIDMNSAASEIAALEALFDKVVPGGMIVFDDYGWTGYAAQRHAENAFMAARGHTVLEIPTGQGLVIKH</sequence>
<dbReference type="GO" id="GO:0032259">
    <property type="term" value="P:methylation"/>
    <property type="evidence" value="ECO:0007669"/>
    <property type="project" value="UniProtKB-KW"/>
</dbReference>
<proteinExistence type="predicted"/>
<dbReference type="AlphaFoldDB" id="A0A6B2NQD1"/>
<keyword evidence="1" id="KW-0808">Transferase</keyword>